<dbReference type="GO" id="GO:0005975">
    <property type="term" value="P:carbohydrate metabolic process"/>
    <property type="evidence" value="ECO:0007669"/>
    <property type="project" value="InterPro"/>
</dbReference>
<organism evidence="2 3">
    <name type="scientific">Insulibacter thermoxylanivorax</name>
    <dbReference type="NCBI Taxonomy" id="2749268"/>
    <lineage>
        <taxon>Bacteria</taxon>
        <taxon>Bacillati</taxon>
        <taxon>Bacillota</taxon>
        <taxon>Bacilli</taxon>
        <taxon>Bacillales</taxon>
        <taxon>Paenibacillaceae</taxon>
        <taxon>Insulibacter</taxon>
    </lineage>
</organism>
<evidence type="ECO:0000259" key="1">
    <source>
        <dbReference type="Pfam" id="PF22422"/>
    </source>
</evidence>
<comment type="caution">
    <text evidence="2">The sequence shown here is derived from an EMBL/GenBank/DDBJ whole genome shotgun (WGS) entry which is preliminary data.</text>
</comment>
<dbReference type="Proteomes" id="UP000654993">
    <property type="component" value="Unassembled WGS sequence"/>
</dbReference>
<evidence type="ECO:0000313" key="3">
    <source>
        <dbReference type="Proteomes" id="UP000654993"/>
    </source>
</evidence>
<evidence type="ECO:0000313" key="2">
    <source>
        <dbReference type="EMBL" id="GFR38682.1"/>
    </source>
</evidence>
<proteinExistence type="predicted"/>
<dbReference type="InterPro" id="IPR008928">
    <property type="entry name" value="6-hairpin_glycosidase_sf"/>
</dbReference>
<dbReference type="Pfam" id="PF22422">
    <property type="entry name" value="MGH1-like_GH"/>
    <property type="match status" value="1"/>
</dbReference>
<dbReference type="InterPro" id="IPR012341">
    <property type="entry name" value="6hp_glycosidase-like_sf"/>
</dbReference>
<reference evidence="2" key="2">
    <citation type="journal article" date="2021" name="Data Brief">
        <title>Draft genome sequence data of the facultative, thermophilic, xylanolytic bacterium Paenibacillus sp. strain DA-C8.</title>
        <authorList>
            <person name="Chhe C."/>
            <person name="Uke A."/>
            <person name="Baramee S."/>
            <person name="Ungkulpasvich U."/>
            <person name="Tachaapaikoon C."/>
            <person name="Pason P."/>
            <person name="Waeonukul R."/>
            <person name="Ratanakhanokchai K."/>
            <person name="Kosugi A."/>
        </authorList>
    </citation>
    <scope>NUCLEOTIDE SEQUENCE</scope>
    <source>
        <strain evidence="2">DA-C8</strain>
    </source>
</reference>
<dbReference type="AlphaFoldDB" id="A0A916QHX2"/>
<gene>
    <name evidence="2" type="ORF">PRECH8_19780</name>
</gene>
<dbReference type="InterPro" id="IPR054491">
    <property type="entry name" value="MGH1-like_GH"/>
</dbReference>
<dbReference type="EMBL" id="BMAQ01000022">
    <property type="protein sequence ID" value="GFR38682.1"/>
    <property type="molecule type" value="Genomic_DNA"/>
</dbReference>
<dbReference type="Gene3D" id="1.50.10.10">
    <property type="match status" value="1"/>
</dbReference>
<keyword evidence="3" id="KW-1185">Reference proteome</keyword>
<protein>
    <recommendedName>
        <fullName evidence="1">Mannosylglycerate hydrolase MGH1-like glycoside hydrolase domain-containing protein</fullName>
    </recommendedName>
</protein>
<name>A0A916QHX2_9BACL</name>
<sequence length="549" mass="62525">MTTDLLDVLRKKNLSERIRPVDADEALIEQFMASGVSFVSTYEPLEARFDQAVKELFACIMPADHNGKNVLLEGGVYRGCWLESTGTINSEVLSRFMPDVAQASFELYADLQREDGLMPYKWTPDGPAYKQIQLVTPLARSIWNHYLVNGRKDRSFLEKMLHAMQRYDDWLMKNRNTRGTGCVEAFCTFDTGHDLSSRFWHVPDTPHLDDPSQYDPDSPILPFLAPDLTANVYAQRLYIAQIAEELGGDGSEWRNKAASTLDSLMKYCYDEQDGFFYDRDRNDHFVRVQSDVLLRVLACEVGDDEFFAEALRRYLLNTRKFFSKYPLTSIAMDDPRFDPFSTYNTWAGAVNFLTLIRTPHAFEHHKRYVELTWIMQPILSAISRMPRFCQCISPWTGEAGFTEVYSPSILTTLDYIERLSGILPRPEGTLWLTGLTPYGLDHGQGVGAATAYSRKIDGVKFEIVNTVQEGAVYRDEELLLRFPHGVRAVTDRSGALQAVIGMSARTIEGELEYDGRKIPFRVSGNEELAYVDGKFERVREGGIIPPTFE</sequence>
<reference evidence="2" key="1">
    <citation type="submission" date="2020-08" db="EMBL/GenBank/DDBJ databases">
        <authorList>
            <person name="Uke A."/>
            <person name="Chhe C."/>
            <person name="Baramee S."/>
            <person name="Kosugi A."/>
        </authorList>
    </citation>
    <scope>NUCLEOTIDE SEQUENCE</scope>
    <source>
        <strain evidence="2">DA-C8</strain>
    </source>
</reference>
<dbReference type="RefSeq" id="WP_200966921.1">
    <property type="nucleotide sequence ID" value="NZ_BMAQ01000022.1"/>
</dbReference>
<dbReference type="SUPFAM" id="SSF48208">
    <property type="entry name" value="Six-hairpin glycosidases"/>
    <property type="match status" value="1"/>
</dbReference>
<accession>A0A916QHX2</accession>
<feature type="domain" description="Mannosylglycerate hydrolase MGH1-like glycoside hydrolase" evidence="1">
    <location>
        <begin position="95"/>
        <end position="400"/>
    </location>
</feature>